<dbReference type="PANTHER" id="PTHR43157:SF31">
    <property type="entry name" value="PHOSPHATIDYLINOSITOL-GLYCAN BIOSYNTHESIS CLASS F PROTEIN"/>
    <property type="match status" value="1"/>
</dbReference>
<sequence length="298" mass="32811">MGLLSHAVCTTTTLLHNKTVIITGANVGIGKETALELAKRGANVVMACRDLKKGEVALNEIKSASKNDNVFLKSLDLSSLESVREFVANFLQEFNTLHILINNAGIMMSPYWKTKEGFEMQIGVNHFGHFVLTNLLLKCMLKTEGHGRIINVSSRAHGYGSINFDDINSEKSYNSVKAYAQSKLANILFTEELQRKLVNTNLTTYSLHPGFVKTDLGRYGLLTRFFYATAGSLVAKTSQQGAQTSIYCATKDGLEEHAGKYFAECEVSPTSNSACGDEIQAKKLWDLSEKMTGTVFEL</sequence>
<dbReference type="PRINTS" id="PR00080">
    <property type="entry name" value="SDRFAMILY"/>
</dbReference>
<evidence type="ECO:0000256" key="1">
    <source>
        <dbReference type="ARBA" id="ARBA00023002"/>
    </source>
</evidence>
<dbReference type="Pfam" id="PF00106">
    <property type="entry name" value="adh_short"/>
    <property type="match status" value="1"/>
</dbReference>
<evidence type="ECO:0000313" key="3">
    <source>
        <dbReference type="Proteomes" id="UP001652625"/>
    </source>
</evidence>
<organism evidence="3 4">
    <name type="scientific">Hydra vulgaris</name>
    <name type="common">Hydra</name>
    <name type="synonym">Hydra attenuata</name>
    <dbReference type="NCBI Taxonomy" id="6087"/>
    <lineage>
        <taxon>Eukaryota</taxon>
        <taxon>Metazoa</taxon>
        <taxon>Cnidaria</taxon>
        <taxon>Hydrozoa</taxon>
        <taxon>Hydroidolina</taxon>
        <taxon>Anthoathecata</taxon>
        <taxon>Aplanulata</taxon>
        <taxon>Hydridae</taxon>
        <taxon>Hydra</taxon>
    </lineage>
</organism>
<reference evidence="4" key="1">
    <citation type="submission" date="2025-08" db="UniProtKB">
        <authorList>
            <consortium name="RefSeq"/>
        </authorList>
    </citation>
    <scope>IDENTIFICATION</scope>
</reference>
<keyword evidence="3" id="KW-1185">Reference proteome</keyword>
<comment type="similarity">
    <text evidence="2">Belongs to the short-chain dehydrogenases/reductases (SDR) family.</text>
</comment>
<gene>
    <name evidence="4" type="primary">LOC100209688</name>
</gene>
<keyword evidence="1" id="KW-0560">Oxidoreductase</keyword>
<dbReference type="GeneID" id="100209688"/>
<dbReference type="InterPro" id="IPR036291">
    <property type="entry name" value="NAD(P)-bd_dom_sf"/>
</dbReference>
<proteinExistence type="inferred from homology"/>
<dbReference type="InterPro" id="IPR002347">
    <property type="entry name" value="SDR_fam"/>
</dbReference>
<accession>A0ABM4DDD1</accession>
<dbReference type="PANTHER" id="PTHR43157">
    <property type="entry name" value="PHOSPHATIDYLINOSITOL-GLYCAN BIOSYNTHESIS CLASS F PROTEIN-RELATED"/>
    <property type="match status" value="1"/>
</dbReference>
<evidence type="ECO:0000313" key="4">
    <source>
        <dbReference type="RefSeq" id="XP_065672417.1"/>
    </source>
</evidence>
<dbReference type="SUPFAM" id="SSF51735">
    <property type="entry name" value="NAD(P)-binding Rossmann-fold domains"/>
    <property type="match status" value="1"/>
</dbReference>
<dbReference type="Gene3D" id="3.40.50.720">
    <property type="entry name" value="NAD(P)-binding Rossmann-like Domain"/>
    <property type="match status" value="1"/>
</dbReference>
<name>A0ABM4DDD1_HYDVU</name>
<evidence type="ECO:0000256" key="2">
    <source>
        <dbReference type="RuleBase" id="RU000363"/>
    </source>
</evidence>
<protein>
    <submittedName>
        <fullName evidence="4">Retinol dehydrogenase 11</fullName>
    </submittedName>
</protein>
<dbReference type="RefSeq" id="XP_065672417.1">
    <property type="nucleotide sequence ID" value="XM_065816345.1"/>
</dbReference>
<dbReference type="NCBIfam" id="NF004846">
    <property type="entry name" value="PRK06197.1"/>
    <property type="match status" value="1"/>
</dbReference>
<dbReference type="PRINTS" id="PR00081">
    <property type="entry name" value="GDHRDH"/>
</dbReference>
<dbReference type="Proteomes" id="UP001652625">
    <property type="component" value="Chromosome 13"/>
</dbReference>